<reference evidence="3 4" key="1">
    <citation type="submission" date="2016-10" db="EMBL/GenBank/DDBJ databases">
        <authorList>
            <person name="de Groot N.N."/>
        </authorList>
    </citation>
    <scope>NUCLEOTIDE SEQUENCE [LARGE SCALE GENOMIC DNA]</scope>
    <source>
        <strain evidence="3 4">DSM 26880</strain>
    </source>
</reference>
<dbReference type="OrthoDB" id="7667777at2"/>
<evidence type="ECO:0000313" key="3">
    <source>
        <dbReference type="EMBL" id="SDY35297.1"/>
    </source>
</evidence>
<keyword evidence="4" id="KW-1185">Reference proteome</keyword>
<dbReference type="Proteomes" id="UP000199286">
    <property type="component" value="Unassembled WGS sequence"/>
</dbReference>
<organism evidence="3 4">
    <name type="scientific">Citreimonas salinaria</name>
    <dbReference type="NCBI Taxonomy" id="321339"/>
    <lineage>
        <taxon>Bacteria</taxon>
        <taxon>Pseudomonadati</taxon>
        <taxon>Pseudomonadota</taxon>
        <taxon>Alphaproteobacteria</taxon>
        <taxon>Rhodobacterales</taxon>
        <taxon>Roseobacteraceae</taxon>
        <taxon>Citreimonas</taxon>
    </lineage>
</organism>
<dbReference type="EMBL" id="FNPF01000006">
    <property type="protein sequence ID" value="SDY35297.1"/>
    <property type="molecule type" value="Genomic_DNA"/>
</dbReference>
<evidence type="ECO:0000256" key="2">
    <source>
        <dbReference type="SAM" id="Phobius"/>
    </source>
</evidence>
<name>A0A1H3J671_9RHOB</name>
<evidence type="ECO:0000256" key="1">
    <source>
        <dbReference type="SAM" id="MobiDB-lite"/>
    </source>
</evidence>
<accession>A0A1H3J671</accession>
<proteinExistence type="predicted"/>
<feature type="compositionally biased region" description="Basic and acidic residues" evidence="1">
    <location>
        <begin position="234"/>
        <end position="245"/>
    </location>
</feature>
<feature type="region of interest" description="Disordered" evidence="1">
    <location>
        <begin position="88"/>
        <end position="127"/>
    </location>
</feature>
<evidence type="ECO:0000313" key="4">
    <source>
        <dbReference type="Proteomes" id="UP000199286"/>
    </source>
</evidence>
<sequence>MPKSSLDGLEDRVNKDREALAQSLDALSSTLAPQHISRTAEEYGNQMIRTVTEQARNNPAAFALLGAGLAMVVTGAGRRTESDVLEAPVPPGGVGAIPAPGTEARLGPVTGPSDRRTPATSTDGSHRVSAARLRAAMDHGLDKLSPAARARVRRARQQVIDAQEALERRAERAARQSGAFVRSQPIAAGALAFGFGAIAAALVPGTRAEDRMMGSRRDALMAEATMAFERELDHAKAELRRRAGGNEEAPATTAPESPPGPTY</sequence>
<keyword evidence="2" id="KW-0472">Membrane</keyword>
<gene>
    <name evidence="3" type="ORF">SAMN05444340_10672</name>
</gene>
<keyword evidence="2" id="KW-1133">Transmembrane helix</keyword>
<keyword evidence="2" id="KW-0812">Transmembrane</keyword>
<dbReference type="AlphaFoldDB" id="A0A1H3J671"/>
<feature type="region of interest" description="Disordered" evidence="1">
    <location>
        <begin position="234"/>
        <end position="263"/>
    </location>
</feature>
<evidence type="ECO:0008006" key="5">
    <source>
        <dbReference type="Google" id="ProtNLM"/>
    </source>
</evidence>
<feature type="transmembrane region" description="Helical" evidence="2">
    <location>
        <begin position="186"/>
        <end position="206"/>
    </location>
</feature>
<dbReference type="RefSeq" id="WP_089882667.1">
    <property type="nucleotide sequence ID" value="NZ_FNPF01000006.1"/>
</dbReference>
<dbReference type="STRING" id="321339.SAMN05444340_10672"/>
<protein>
    <recommendedName>
        <fullName evidence="5">DUF3618 domain-containing protein</fullName>
    </recommendedName>
</protein>